<dbReference type="GO" id="GO:0006265">
    <property type="term" value="P:DNA topological change"/>
    <property type="evidence" value="ECO:0007669"/>
    <property type="project" value="InterPro"/>
</dbReference>
<dbReference type="InterPro" id="IPR051062">
    <property type="entry name" value="Topoisomerase_IB"/>
</dbReference>
<comment type="catalytic activity">
    <reaction evidence="1">
        <text>ATP-independent breakage of single-stranded DNA, followed by passage and rejoining.</text>
        <dbReference type="EC" id="5.6.2.1"/>
    </reaction>
</comment>
<dbReference type="GO" id="GO:0005694">
    <property type="term" value="C:chromosome"/>
    <property type="evidence" value="ECO:0007669"/>
    <property type="project" value="InterPro"/>
</dbReference>
<feature type="non-terminal residue" evidence="8">
    <location>
        <position position="1"/>
    </location>
</feature>
<dbReference type="InterPro" id="IPR013500">
    <property type="entry name" value="TopoI_cat_euk"/>
</dbReference>
<evidence type="ECO:0000256" key="3">
    <source>
        <dbReference type="ARBA" id="ARBA00012891"/>
    </source>
</evidence>
<dbReference type="GO" id="GO:0003917">
    <property type="term" value="F:DNA topoisomerase type I (single strand cut, ATP-independent) activity"/>
    <property type="evidence" value="ECO:0007669"/>
    <property type="project" value="UniProtKB-EC"/>
</dbReference>
<evidence type="ECO:0000256" key="6">
    <source>
        <dbReference type="ARBA" id="ARBA00023235"/>
    </source>
</evidence>
<proteinExistence type="inferred from homology"/>
<name>X1CRZ9_9ZZZZ</name>
<comment type="caution">
    <text evidence="8">The sequence shown here is derived from an EMBL/GenBank/DDBJ whole genome shotgun (WGS) entry which is preliminary data.</text>
</comment>
<evidence type="ECO:0000313" key="8">
    <source>
        <dbReference type="EMBL" id="GAG87026.1"/>
    </source>
</evidence>
<comment type="similarity">
    <text evidence="2">Belongs to the type IB topoisomerase family.</text>
</comment>
<dbReference type="EC" id="5.6.2.1" evidence="3"/>
<dbReference type="InterPro" id="IPR001631">
    <property type="entry name" value="TopoI"/>
</dbReference>
<evidence type="ECO:0000256" key="5">
    <source>
        <dbReference type="ARBA" id="ARBA00023125"/>
    </source>
</evidence>
<sequence>IRDNLESDDLKRRKIATICFLIDKLKIRVGDEKDPDEADTVGASTLRPEHVHFHQDGTVAFNFLGKDSVPHVFSTKLPEKVTKNLKEFATNGDLTLFDGIGSKHVSELLDEVMMGLSSKVFRTYYASDAVETKLDKTPVDSEDASYVKKHVATMANLAAAKVCNHRRTISKTWQSSLEKKKVRLKVLKKRAKAA</sequence>
<dbReference type="SUPFAM" id="SSF56349">
    <property type="entry name" value="DNA breaking-rejoining enzymes"/>
    <property type="match status" value="1"/>
</dbReference>
<dbReference type="PANTHER" id="PTHR10290:SF3">
    <property type="entry name" value="DNA TOPOISOMERASE 1"/>
    <property type="match status" value="1"/>
</dbReference>
<dbReference type="EMBL" id="BART01016855">
    <property type="protein sequence ID" value="GAG87026.1"/>
    <property type="molecule type" value="Genomic_DNA"/>
</dbReference>
<keyword evidence="5" id="KW-0238">DNA-binding</keyword>
<dbReference type="SMART" id="SM00435">
    <property type="entry name" value="TOPEUc"/>
    <property type="match status" value="1"/>
</dbReference>
<dbReference type="PROSITE" id="PS52038">
    <property type="entry name" value="TOPO_IB_2"/>
    <property type="match status" value="1"/>
</dbReference>
<dbReference type="InterPro" id="IPR013499">
    <property type="entry name" value="TopoI_euk"/>
</dbReference>
<protein>
    <recommendedName>
        <fullName evidence="3">DNA topoisomerase</fullName>
        <ecNumber evidence="3">5.6.2.1</ecNumber>
    </recommendedName>
</protein>
<dbReference type="InterPro" id="IPR011010">
    <property type="entry name" value="DNA_brk_join_enz"/>
</dbReference>
<evidence type="ECO:0000256" key="1">
    <source>
        <dbReference type="ARBA" id="ARBA00000213"/>
    </source>
</evidence>
<dbReference type="InterPro" id="IPR014711">
    <property type="entry name" value="TopoI_cat_a-hlx-sub_euk"/>
</dbReference>
<evidence type="ECO:0000259" key="7">
    <source>
        <dbReference type="SMART" id="SM00435"/>
    </source>
</evidence>
<feature type="domain" description="DNA topoisomerase I eukaryotic-type" evidence="7">
    <location>
        <begin position="2"/>
        <end position="194"/>
    </location>
</feature>
<dbReference type="PRINTS" id="PR00416">
    <property type="entry name" value="EUTPISMRASEI"/>
</dbReference>
<gene>
    <name evidence="8" type="ORF">S01H4_32282</name>
</gene>
<dbReference type="Pfam" id="PF01028">
    <property type="entry name" value="Topoisom_I"/>
    <property type="match status" value="1"/>
</dbReference>
<dbReference type="AlphaFoldDB" id="X1CRZ9"/>
<evidence type="ECO:0000256" key="2">
    <source>
        <dbReference type="ARBA" id="ARBA00006645"/>
    </source>
</evidence>
<accession>X1CRZ9</accession>
<dbReference type="PANTHER" id="PTHR10290">
    <property type="entry name" value="DNA TOPOISOMERASE I"/>
    <property type="match status" value="1"/>
</dbReference>
<organism evidence="8">
    <name type="scientific">marine sediment metagenome</name>
    <dbReference type="NCBI Taxonomy" id="412755"/>
    <lineage>
        <taxon>unclassified sequences</taxon>
        <taxon>metagenomes</taxon>
        <taxon>ecological metagenomes</taxon>
    </lineage>
</organism>
<reference evidence="8" key="1">
    <citation type="journal article" date="2014" name="Front. Microbiol.">
        <title>High frequency of phylogenetically diverse reductive dehalogenase-homologous genes in deep subseafloor sedimentary metagenomes.</title>
        <authorList>
            <person name="Kawai M."/>
            <person name="Futagami T."/>
            <person name="Toyoda A."/>
            <person name="Takaki Y."/>
            <person name="Nishi S."/>
            <person name="Hori S."/>
            <person name="Arai W."/>
            <person name="Tsubouchi T."/>
            <person name="Morono Y."/>
            <person name="Uchiyama I."/>
            <person name="Ito T."/>
            <person name="Fujiyama A."/>
            <person name="Inagaki F."/>
            <person name="Takami H."/>
        </authorList>
    </citation>
    <scope>NUCLEOTIDE SEQUENCE</scope>
    <source>
        <strain evidence="8">Expedition CK06-06</strain>
    </source>
</reference>
<evidence type="ECO:0000256" key="4">
    <source>
        <dbReference type="ARBA" id="ARBA00023029"/>
    </source>
</evidence>
<keyword evidence="4" id="KW-0799">Topoisomerase</keyword>
<dbReference type="Gene3D" id="3.90.15.10">
    <property type="entry name" value="Topoisomerase I, Chain A, domain 3"/>
    <property type="match status" value="1"/>
</dbReference>
<keyword evidence="6" id="KW-0413">Isomerase</keyword>
<dbReference type="GO" id="GO:0003677">
    <property type="term" value="F:DNA binding"/>
    <property type="evidence" value="ECO:0007669"/>
    <property type="project" value="UniProtKB-KW"/>
</dbReference>